<dbReference type="PANTHER" id="PTHR12547:SF71">
    <property type="entry name" value="CCCH-TYPE ZINC FINGER PROTEIN MOE-3-RELATED"/>
    <property type="match status" value="1"/>
</dbReference>
<accession>A0A914QH67</accession>
<dbReference type="WBParaSite" id="PDA_v2.g31237.t1">
    <property type="protein sequence ID" value="PDA_v2.g31237.t1"/>
    <property type="gene ID" value="PDA_v2.g31237"/>
</dbReference>
<dbReference type="InterPro" id="IPR036855">
    <property type="entry name" value="Znf_CCCH_sf"/>
</dbReference>
<keyword evidence="2" id="KW-0677">Repeat</keyword>
<evidence type="ECO:0000256" key="2">
    <source>
        <dbReference type="ARBA" id="ARBA00022737"/>
    </source>
</evidence>
<evidence type="ECO:0000313" key="7">
    <source>
        <dbReference type="Proteomes" id="UP000887578"/>
    </source>
</evidence>
<keyword evidence="7" id="KW-1185">Reference proteome</keyword>
<evidence type="ECO:0000313" key="8">
    <source>
        <dbReference type="WBParaSite" id="PDA_v2.g31237.t1"/>
    </source>
</evidence>
<name>A0A914QH67_9BILA</name>
<dbReference type="Proteomes" id="UP000887578">
    <property type="component" value="Unplaced"/>
</dbReference>
<dbReference type="SMART" id="SM00356">
    <property type="entry name" value="ZnF_C3H1"/>
    <property type="match status" value="2"/>
</dbReference>
<dbReference type="PANTHER" id="PTHR12547">
    <property type="entry name" value="CCCH ZINC FINGER/TIS11-RELATED"/>
    <property type="match status" value="1"/>
</dbReference>
<keyword evidence="1 5" id="KW-0479">Metal-binding</keyword>
<evidence type="ECO:0000256" key="4">
    <source>
        <dbReference type="ARBA" id="ARBA00022833"/>
    </source>
</evidence>
<feature type="zinc finger region" description="C3H1-type" evidence="5">
    <location>
        <begin position="400"/>
        <end position="428"/>
    </location>
</feature>
<dbReference type="PROSITE" id="PS50103">
    <property type="entry name" value="ZF_C3H1"/>
    <property type="match status" value="2"/>
</dbReference>
<dbReference type="GO" id="GO:0008270">
    <property type="term" value="F:zinc ion binding"/>
    <property type="evidence" value="ECO:0007669"/>
    <property type="project" value="UniProtKB-KW"/>
</dbReference>
<evidence type="ECO:0000259" key="6">
    <source>
        <dbReference type="PROSITE" id="PS50103"/>
    </source>
</evidence>
<keyword evidence="4 5" id="KW-0862">Zinc</keyword>
<evidence type="ECO:0000256" key="5">
    <source>
        <dbReference type="PROSITE-ProRule" id="PRU00723"/>
    </source>
</evidence>
<dbReference type="GO" id="GO:0003730">
    <property type="term" value="F:mRNA 3'-UTR binding"/>
    <property type="evidence" value="ECO:0007669"/>
    <property type="project" value="TreeGrafter"/>
</dbReference>
<dbReference type="AlphaFoldDB" id="A0A914QH67"/>
<feature type="domain" description="C3H1-type" evidence="6">
    <location>
        <begin position="400"/>
        <end position="428"/>
    </location>
</feature>
<dbReference type="Gene3D" id="4.10.1000.10">
    <property type="entry name" value="Zinc finger, CCCH-type"/>
    <property type="match status" value="1"/>
</dbReference>
<evidence type="ECO:0000256" key="1">
    <source>
        <dbReference type="ARBA" id="ARBA00022723"/>
    </source>
</evidence>
<dbReference type="GO" id="GO:0005829">
    <property type="term" value="C:cytosol"/>
    <property type="evidence" value="ECO:0007669"/>
    <property type="project" value="TreeGrafter"/>
</dbReference>
<evidence type="ECO:0000256" key="3">
    <source>
        <dbReference type="ARBA" id="ARBA00022771"/>
    </source>
</evidence>
<dbReference type="InterPro" id="IPR045877">
    <property type="entry name" value="ZFP36-like"/>
</dbReference>
<feature type="zinc finger region" description="C3H1-type" evidence="5">
    <location>
        <begin position="356"/>
        <end position="384"/>
    </location>
</feature>
<organism evidence="7 8">
    <name type="scientific">Panagrolaimus davidi</name>
    <dbReference type="NCBI Taxonomy" id="227884"/>
    <lineage>
        <taxon>Eukaryota</taxon>
        <taxon>Metazoa</taxon>
        <taxon>Ecdysozoa</taxon>
        <taxon>Nematoda</taxon>
        <taxon>Chromadorea</taxon>
        <taxon>Rhabditida</taxon>
        <taxon>Tylenchina</taxon>
        <taxon>Panagrolaimomorpha</taxon>
        <taxon>Panagrolaimoidea</taxon>
        <taxon>Panagrolaimidae</taxon>
        <taxon>Panagrolaimus</taxon>
    </lineage>
</organism>
<dbReference type="SUPFAM" id="SSF90229">
    <property type="entry name" value="CCCH zinc finger"/>
    <property type="match status" value="2"/>
</dbReference>
<dbReference type="Pfam" id="PF00642">
    <property type="entry name" value="zf-CCCH"/>
    <property type="match status" value="1"/>
</dbReference>
<dbReference type="InterPro" id="IPR000571">
    <property type="entry name" value="Znf_CCCH"/>
</dbReference>
<proteinExistence type="predicted"/>
<sequence>MFIPIIVNFVDGGLVTDFQQIDSNILDNANIWFINRIDSESALQFSVIVNSDYATEQYLAEDLQDWINTKDSTTQKLFYFWIEDIKRQSQISRKNFEELFPVLPPQIGITFRRALMVTSDELKKRNLRDGRKNITLTRALHHFVSFILALTYDKTIITDIAIFERSIKAVTFDSFDGKNMVDFKNGISGSIKNEKQLFPSTFIIQNPFEFPRQQNYEISEPEVSRFKASHSFLNPFEASKNGQQGIRLAQQHSIDFPPHENISCSALEHFSATSSYFTNFFGTNNSDFDANGKIHQEAKRLLADHPNLSKSLFTQNRSFLEYLPFINPFIRGFNPNLLINEGTNTVVPPGEKNINSHKTVMCEAWLLTARCGYGNRCRFAHGLTELRGLEEESPKKNTTKYKTKICAKYTIQGICCHGLTCLFLHPLPDNPKLFLAPLLASENRTNHLEDETTREYYLMSRSFYMENHYFENPYIPENVKPKYVTAEHSKSNDTKTKLLDLVFDENGNIIQHTVTSKPGSDMSKK</sequence>
<dbReference type="GO" id="GO:0043186">
    <property type="term" value="C:P granule"/>
    <property type="evidence" value="ECO:0007669"/>
    <property type="project" value="UniProtKB-ARBA"/>
</dbReference>
<protein>
    <submittedName>
        <fullName evidence="8">C3H1-type domain-containing protein</fullName>
    </submittedName>
</protein>
<feature type="domain" description="C3H1-type" evidence="6">
    <location>
        <begin position="356"/>
        <end position="384"/>
    </location>
</feature>
<keyword evidence="3 5" id="KW-0863">Zinc-finger</keyword>
<reference evidence="8" key="1">
    <citation type="submission" date="2022-11" db="UniProtKB">
        <authorList>
            <consortium name="WormBaseParasite"/>
        </authorList>
    </citation>
    <scope>IDENTIFICATION</scope>
</reference>